<gene>
    <name evidence="2" type="ORF">BCR33DRAFT_400079</name>
</gene>
<dbReference type="EMBL" id="MCGO01000004">
    <property type="protein sequence ID" value="ORY51895.1"/>
    <property type="molecule type" value="Genomic_DNA"/>
</dbReference>
<evidence type="ECO:0000313" key="2">
    <source>
        <dbReference type="EMBL" id="ORY51895.1"/>
    </source>
</evidence>
<feature type="region of interest" description="Disordered" evidence="1">
    <location>
        <begin position="1"/>
        <end position="79"/>
    </location>
</feature>
<feature type="compositionally biased region" description="Low complexity" evidence="1">
    <location>
        <begin position="1"/>
        <end position="10"/>
    </location>
</feature>
<keyword evidence="3" id="KW-1185">Reference proteome</keyword>
<protein>
    <submittedName>
        <fullName evidence="2">Uncharacterized protein</fullName>
    </submittedName>
</protein>
<dbReference type="Proteomes" id="UP000193642">
    <property type="component" value="Unassembled WGS sequence"/>
</dbReference>
<dbReference type="AlphaFoldDB" id="A0A1Y2CZW2"/>
<name>A0A1Y2CZW2_9FUNG</name>
<comment type="caution">
    <text evidence="2">The sequence shown here is derived from an EMBL/GenBank/DDBJ whole genome shotgun (WGS) entry which is preliminary data.</text>
</comment>
<organism evidence="2 3">
    <name type="scientific">Rhizoclosmatium globosum</name>
    <dbReference type="NCBI Taxonomy" id="329046"/>
    <lineage>
        <taxon>Eukaryota</taxon>
        <taxon>Fungi</taxon>
        <taxon>Fungi incertae sedis</taxon>
        <taxon>Chytridiomycota</taxon>
        <taxon>Chytridiomycota incertae sedis</taxon>
        <taxon>Chytridiomycetes</taxon>
        <taxon>Chytridiales</taxon>
        <taxon>Chytriomycetaceae</taxon>
        <taxon>Rhizoclosmatium</taxon>
    </lineage>
</organism>
<proteinExistence type="predicted"/>
<evidence type="ECO:0000313" key="3">
    <source>
        <dbReference type="Proteomes" id="UP000193642"/>
    </source>
</evidence>
<reference evidence="2 3" key="1">
    <citation type="submission" date="2016-07" db="EMBL/GenBank/DDBJ databases">
        <title>Pervasive Adenine N6-methylation of Active Genes in Fungi.</title>
        <authorList>
            <consortium name="DOE Joint Genome Institute"/>
            <person name="Mondo S.J."/>
            <person name="Dannebaum R.O."/>
            <person name="Kuo R.C."/>
            <person name="Labutti K."/>
            <person name="Haridas S."/>
            <person name="Kuo A."/>
            <person name="Salamov A."/>
            <person name="Ahrendt S.R."/>
            <person name="Lipzen A."/>
            <person name="Sullivan W."/>
            <person name="Andreopoulos W.B."/>
            <person name="Clum A."/>
            <person name="Lindquist E."/>
            <person name="Daum C."/>
            <person name="Ramamoorthy G.K."/>
            <person name="Gryganskyi A."/>
            <person name="Culley D."/>
            <person name="Magnuson J.K."/>
            <person name="James T.Y."/>
            <person name="O'Malley M.A."/>
            <person name="Stajich J.E."/>
            <person name="Spatafora J.W."/>
            <person name="Visel A."/>
            <person name="Grigoriev I.V."/>
        </authorList>
    </citation>
    <scope>NUCLEOTIDE SEQUENCE [LARGE SCALE GENOMIC DNA]</scope>
    <source>
        <strain evidence="2 3">JEL800</strain>
    </source>
</reference>
<sequence length="187" mass="20719">MAPLGQQPQHPQGPPGPSGPQGAPGPMAMNRPPLGMNPQGQPGAFGLPRPPLGQQQLPQQPQPLGGFARPPLQSPGLAGPPRPWGNLLWEVRLQVQVLDHHFNRRQQVLLPCNNLSNFNLTINLEHRDQLGHLEFLLLETSLLLRFQVDLWELPQDSIDLVQLVCYHQVKTRMLLQAVLRICLSGIS</sequence>
<evidence type="ECO:0000256" key="1">
    <source>
        <dbReference type="SAM" id="MobiDB-lite"/>
    </source>
</evidence>
<feature type="compositionally biased region" description="Low complexity" evidence="1">
    <location>
        <begin position="52"/>
        <end position="66"/>
    </location>
</feature>
<accession>A0A1Y2CZW2</accession>